<keyword evidence="1" id="KW-0344">Guanine-nucleotide releasing factor</keyword>
<dbReference type="PROSITE" id="PS00626">
    <property type="entry name" value="RCC1_2"/>
    <property type="match status" value="1"/>
</dbReference>
<keyword evidence="2" id="KW-0677">Repeat</keyword>
<feature type="domain" description="RCC1-like" evidence="4">
    <location>
        <begin position="4"/>
        <end position="368"/>
    </location>
</feature>
<keyword evidence="6" id="KW-1185">Reference proteome</keyword>
<dbReference type="Proteomes" id="UP001586593">
    <property type="component" value="Unassembled WGS sequence"/>
</dbReference>
<name>A0ABR3XEJ8_9PEZI</name>
<dbReference type="PANTHER" id="PTHR45982">
    <property type="entry name" value="REGULATOR OF CHROMOSOME CONDENSATION"/>
    <property type="match status" value="1"/>
</dbReference>
<feature type="repeat" description="RCC1" evidence="3">
    <location>
        <begin position="184"/>
        <end position="236"/>
    </location>
</feature>
<sequence length="376" mass="39468">MAMIFALGSNGSGQLGIGHKEDVSVPKQVKFAEGGPPDSIRSFAAGGNHTILLSGSGDLFWSGDASTGACGRVSASQSVEVDTALTIPQFRRVQLDEPQEGGPPFRAGLVTATWEATIVTRVSHEGKNTRVYSFGVGLKGELGQGQFIIRSPSPSLIPDFPPAGTEIVDLASGMNHCVAVLNNGDVYGWGNGRKGQLGKSATSEAAVHSPMKIDDVDFPVSRAVCGREFTLLVGDLRSGRVLFLGSDKWGIRSALPTTSPGWKDVAAGWSNIYALSPDGKLQSWGRNDHGQMVPPNLPPIAQVAAGSEHVLALDEAGSVLTWGWGEHGNCGPQVENNDVKGRWNVIASKQFMPPGAEITDIGAGCATSWIVMSIPS</sequence>
<accession>A0ABR3XEJ8</accession>
<feature type="repeat" description="RCC1" evidence="3">
    <location>
        <begin position="2"/>
        <end position="56"/>
    </location>
</feature>
<evidence type="ECO:0000256" key="3">
    <source>
        <dbReference type="PROSITE-ProRule" id="PRU00235"/>
    </source>
</evidence>
<dbReference type="InterPro" id="IPR058923">
    <property type="entry name" value="RCC1-like_dom"/>
</dbReference>
<reference evidence="5 6" key="1">
    <citation type="journal article" date="2024" name="Commun. Biol.">
        <title>Comparative genomic analysis of thermophilic fungi reveals convergent evolutionary adaptations and gene losses.</title>
        <authorList>
            <person name="Steindorff A.S."/>
            <person name="Aguilar-Pontes M.V."/>
            <person name="Robinson A.J."/>
            <person name="Andreopoulos B."/>
            <person name="LaButti K."/>
            <person name="Kuo A."/>
            <person name="Mondo S."/>
            <person name="Riley R."/>
            <person name="Otillar R."/>
            <person name="Haridas S."/>
            <person name="Lipzen A."/>
            <person name="Grimwood J."/>
            <person name="Schmutz J."/>
            <person name="Clum A."/>
            <person name="Reid I.D."/>
            <person name="Moisan M.C."/>
            <person name="Butler G."/>
            <person name="Nguyen T.T.M."/>
            <person name="Dewar K."/>
            <person name="Conant G."/>
            <person name="Drula E."/>
            <person name="Henrissat B."/>
            <person name="Hansel C."/>
            <person name="Singer S."/>
            <person name="Hutchinson M.I."/>
            <person name="de Vries R.P."/>
            <person name="Natvig D.O."/>
            <person name="Powell A.J."/>
            <person name="Tsang A."/>
            <person name="Grigoriev I.V."/>
        </authorList>
    </citation>
    <scope>NUCLEOTIDE SEQUENCE [LARGE SCALE GENOMIC DNA]</scope>
    <source>
        <strain evidence="5 6">ATCC 24622</strain>
    </source>
</reference>
<evidence type="ECO:0000313" key="6">
    <source>
        <dbReference type="Proteomes" id="UP001586593"/>
    </source>
</evidence>
<dbReference type="Pfam" id="PF25390">
    <property type="entry name" value="WD40_RLD"/>
    <property type="match status" value="1"/>
</dbReference>
<feature type="repeat" description="RCC1" evidence="3">
    <location>
        <begin position="279"/>
        <end position="316"/>
    </location>
</feature>
<evidence type="ECO:0000256" key="2">
    <source>
        <dbReference type="ARBA" id="ARBA00022737"/>
    </source>
</evidence>
<feature type="repeat" description="RCC1" evidence="3">
    <location>
        <begin position="129"/>
        <end position="183"/>
    </location>
</feature>
<protein>
    <recommendedName>
        <fullName evidence="4">RCC1-like domain-containing protein</fullName>
    </recommendedName>
</protein>
<evidence type="ECO:0000259" key="4">
    <source>
        <dbReference type="Pfam" id="PF25390"/>
    </source>
</evidence>
<dbReference type="InterPro" id="IPR051553">
    <property type="entry name" value="Ran_GTPase-activating"/>
</dbReference>
<organism evidence="5 6">
    <name type="scientific">Phialemonium thermophilum</name>
    <dbReference type="NCBI Taxonomy" id="223376"/>
    <lineage>
        <taxon>Eukaryota</taxon>
        <taxon>Fungi</taxon>
        <taxon>Dikarya</taxon>
        <taxon>Ascomycota</taxon>
        <taxon>Pezizomycotina</taxon>
        <taxon>Sordariomycetes</taxon>
        <taxon>Sordariomycetidae</taxon>
        <taxon>Cephalothecales</taxon>
        <taxon>Cephalothecaceae</taxon>
        <taxon>Phialemonium</taxon>
    </lineage>
</organism>
<dbReference type="PRINTS" id="PR00633">
    <property type="entry name" value="RCCNDNSATION"/>
</dbReference>
<evidence type="ECO:0000256" key="1">
    <source>
        <dbReference type="ARBA" id="ARBA00022658"/>
    </source>
</evidence>
<gene>
    <name evidence="5" type="ORF">VTK73DRAFT_401</name>
</gene>
<dbReference type="PANTHER" id="PTHR45982:SF1">
    <property type="entry name" value="REGULATOR OF CHROMOSOME CONDENSATION"/>
    <property type="match status" value="1"/>
</dbReference>
<comment type="caution">
    <text evidence="5">The sequence shown here is derived from an EMBL/GenBank/DDBJ whole genome shotgun (WGS) entry which is preliminary data.</text>
</comment>
<dbReference type="SUPFAM" id="SSF50985">
    <property type="entry name" value="RCC1/BLIP-II"/>
    <property type="match status" value="1"/>
</dbReference>
<dbReference type="InterPro" id="IPR000408">
    <property type="entry name" value="Reg_chr_condens"/>
</dbReference>
<dbReference type="PROSITE" id="PS50012">
    <property type="entry name" value="RCC1_3"/>
    <property type="match status" value="4"/>
</dbReference>
<dbReference type="Gene3D" id="2.130.10.30">
    <property type="entry name" value="Regulator of chromosome condensation 1/beta-lactamase-inhibitor protein II"/>
    <property type="match status" value="2"/>
</dbReference>
<evidence type="ECO:0000313" key="5">
    <source>
        <dbReference type="EMBL" id="KAL1874375.1"/>
    </source>
</evidence>
<dbReference type="InterPro" id="IPR009091">
    <property type="entry name" value="RCC1/BLIP-II"/>
</dbReference>
<dbReference type="EMBL" id="JAZHXJ010000107">
    <property type="protein sequence ID" value="KAL1874375.1"/>
    <property type="molecule type" value="Genomic_DNA"/>
</dbReference>
<proteinExistence type="predicted"/>